<dbReference type="AlphaFoldDB" id="A0A162IVB4"/>
<sequence length="351" mass="38625">MGAEYQAFPDGEEYVSTVSMNGFNRRLRRAVKLLFALVVLTGVTFLGVAYMAVQLGKEREYRAYLEEQLHAQNEDGKTLSKRFPFWFLGAALWTGNQVFAFYSLATSCKSFSSSAGNAATCIWGAISTAATFIGVAKHGASTVKIIHDRLAQNGISIGGWKRSDAVLEAEEALSQMFMVPVALDGFMAHHHPKLARLQLTEGTLWPVFHMYNHHNTSMHFTLTAHEVDHSVMSLGFGQKSDPSTIGKRESYNDEYFSNGGIDYTDCFNDMQDVDLLNKGSDYQQMDRDVECYFPDLSNTYGVEIQIYDSKIKGTIGSGSIAAFRGSDHASSISAMPGCPSGLKATSKCKKA</sequence>
<dbReference type="Proteomes" id="UP000076881">
    <property type="component" value="Unassembled WGS sequence"/>
</dbReference>
<gene>
    <name evidence="2" type="ORF">LEL_05458</name>
</gene>
<protein>
    <submittedName>
        <fullName evidence="2">Uncharacterized protein</fullName>
    </submittedName>
</protein>
<proteinExistence type="predicted"/>
<reference evidence="2 3" key="1">
    <citation type="journal article" date="2016" name="Genome Biol. Evol.">
        <title>Divergent and convergent evolution of fungal pathogenicity.</title>
        <authorList>
            <person name="Shang Y."/>
            <person name="Xiao G."/>
            <person name="Zheng P."/>
            <person name="Cen K."/>
            <person name="Zhan S."/>
            <person name="Wang C."/>
        </authorList>
    </citation>
    <scope>NUCLEOTIDE SEQUENCE [LARGE SCALE GENOMIC DNA]</scope>
    <source>
        <strain evidence="2 3">RCEF 1005</strain>
    </source>
</reference>
<keyword evidence="1" id="KW-1133">Transmembrane helix</keyword>
<comment type="caution">
    <text evidence="2">The sequence shown here is derived from an EMBL/GenBank/DDBJ whole genome shotgun (WGS) entry which is preliminary data.</text>
</comment>
<name>A0A162IVB4_CORDF</name>
<accession>A0A162IVB4</accession>
<feature type="transmembrane region" description="Helical" evidence="1">
    <location>
        <begin position="85"/>
        <end position="105"/>
    </location>
</feature>
<dbReference type="OrthoDB" id="4764652at2759"/>
<organism evidence="2 3">
    <name type="scientific">Akanthomyces lecanii RCEF 1005</name>
    <dbReference type="NCBI Taxonomy" id="1081108"/>
    <lineage>
        <taxon>Eukaryota</taxon>
        <taxon>Fungi</taxon>
        <taxon>Dikarya</taxon>
        <taxon>Ascomycota</taxon>
        <taxon>Pezizomycotina</taxon>
        <taxon>Sordariomycetes</taxon>
        <taxon>Hypocreomycetidae</taxon>
        <taxon>Hypocreales</taxon>
        <taxon>Cordycipitaceae</taxon>
        <taxon>Akanthomyces</taxon>
        <taxon>Cordyceps confragosa</taxon>
    </lineage>
</organism>
<evidence type="ECO:0000256" key="1">
    <source>
        <dbReference type="SAM" id="Phobius"/>
    </source>
</evidence>
<evidence type="ECO:0000313" key="3">
    <source>
        <dbReference type="Proteomes" id="UP000076881"/>
    </source>
</evidence>
<keyword evidence="1" id="KW-0812">Transmembrane</keyword>
<evidence type="ECO:0000313" key="2">
    <source>
        <dbReference type="EMBL" id="OAA78635.1"/>
    </source>
</evidence>
<feature type="transmembrane region" description="Helical" evidence="1">
    <location>
        <begin position="33"/>
        <end position="53"/>
    </location>
</feature>
<dbReference type="EMBL" id="AZHF01000003">
    <property type="protein sequence ID" value="OAA78635.1"/>
    <property type="molecule type" value="Genomic_DNA"/>
</dbReference>
<keyword evidence="3" id="KW-1185">Reference proteome</keyword>
<keyword evidence="1" id="KW-0472">Membrane</keyword>